<keyword evidence="1" id="KW-1133">Transmembrane helix</keyword>
<proteinExistence type="predicted"/>
<organism evidence="2 3">
    <name type="scientific">Trapa incisa</name>
    <dbReference type="NCBI Taxonomy" id="236973"/>
    <lineage>
        <taxon>Eukaryota</taxon>
        <taxon>Viridiplantae</taxon>
        <taxon>Streptophyta</taxon>
        <taxon>Embryophyta</taxon>
        <taxon>Tracheophyta</taxon>
        <taxon>Spermatophyta</taxon>
        <taxon>Magnoliopsida</taxon>
        <taxon>eudicotyledons</taxon>
        <taxon>Gunneridae</taxon>
        <taxon>Pentapetalae</taxon>
        <taxon>rosids</taxon>
        <taxon>malvids</taxon>
        <taxon>Myrtales</taxon>
        <taxon>Lythraceae</taxon>
        <taxon>Trapa</taxon>
    </lineage>
</organism>
<evidence type="ECO:0000313" key="3">
    <source>
        <dbReference type="Proteomes" id="UP001345219"/>
    </source>
</evidence>
<feature type="transmembrane region" description="Helical" evidence="1">
    <location>
        <begin position="64"/>
        <end position="89"/>
    </location>
</feature>
<evidence type="ECO:0000313" key="2">
    <source>
        <dbReference type="EMBL" id="KAK4761413.1"/>
    </source>
</evidence>
<protein>
    <submittedName>
        <fullName evidence="2">Uncharacterized protein</fullName>
    </submittedName>
</protein>
<accession>A0AAN7K484</accession>
<evidence type="ECO:0000256" key="1">
    <source>
        <dbReference type="SAM" id="Phobius"/>
    </source>
</evidence>
<dbReference type="EMBL" id="JAXIOK010000009">
    <property type="protein sequence ID" value="KAK4761413.1"/>
    <property type="molecule type" value="Genomic_DNA"/>
</dbReference>
<keyword evidence="1" id="KW-0812">Transmembrane</keyword>
<name>A0AAN7K484_9MYRT</name>
<reference evidence="2 3" key="1">
    <citation type="journal article" date="2023" name="Hortic Res">
        <title>Pangenome of water caltrop reveals structural variations and asymmetric subgenome divergence after allopolyploidization.</title>
        <authorList>
            <person name="Zhang X."/>
            <person name="Chen Y."/>
            <person name="Wang L."/>
            <person name="Yuan Y."/>
            <person name="Fang M."/>
            <person name="Shi L."/>
            <person name="Lu R."/>
            <person name="Comes H.P."/>
            <person name="Ma Y."/>
            <person name="Chen Y."/>
            <person name="Huang G."/>
            <person name="Zhou Y."/>
            <person name="Zheng Z."/>
            <person name="Qiu Y."/>
        </authorList>
    </citation>
    <scope>NUCLEOTIDE SEQUENCE [LARGE SCALE GENOMIC DNA]</scope>
    <source>
        <tissue evidence="2">Roots</tissue>
    </source>
</reference>
<gene>
    <name evidence="2" type="ORF">SAY87_029297</name>
</gene>
<keyword evidence="3" id="KW-1185">Reference proteome</keyword>
<sequence length="146" mass="15971">MMCFVEKLQAIAGTSLMERKSDVWKIGWDMNLLVASYAVTSVTTPTLSPIMIIFSKQAVRNGRLLSISVVVIPMVILTSVIALILQVILPSSSLLCTSGSLLFKLGPRHFGCSSKNALKCQLGFFETGLWNARLVDDHTYNTSSES</sequence>
<feature type="transmembrane region" description="Helical" evidence="1">
    <location>
        <begin position="32"/>
        <end position="52"/>
    </location>
</feature>
<dbReference type="Proteomes" id="UP001345219">
    <property type="component" value="Chromosome 23"/>
</dbReference>
<comment type="caution">
    <text evidence="2">The sequence shown here is derived from an EMBL/GenBank/DDBJ whole genome shotgun (WGS) entry which is preliminary data.</text>
</comment>
<keyword evidence="1" id="KW-0472">Membrane</keyword>
<dbReference type="AlphaFoldDB" id="A0AAN7K484"/>